<dbReference type="InterPro" id="IPR001206">
    <property type="entry name" value="Diacylglycerol_kinase_cat_dom"/>
</dbReference>
<dbReference type="Gene3D" id="3.40.50.10330">
    <property type="entry name" value="Probable inorganic polyphosphate/atp-NAD kinase, domain 1"/>
    <property type="match status" value="1"/>
</dbReference>
<reference evidence="4" key="1">
    <citation type="journal article" date="2019" name="Int. J. Syst. Evol. Microbiol.">
        <title>The Global Catalogue of Microorganisms (GCM) 10K type strain sequencing project: providing services to taxonomists for standard genome sequencing and annotation.</title>
        <authorList>
            <consortium name="The Broad Institute Genomics Platform"/>
            <consortium name="The Broad Institute Genome Sequencing Center for Infectious Disease"/>
            <person name="Wu L."/>
            <person name="Ma J."/>
        </authorList>
    </citation>
    <scope>NUCLEOTIDE SEQUENCE [LARGE SCALE GENOMIC DNA]</scope>
    <source>
        <strain evidence="4">JCM 13518</strain>
    </source>
</reference>
<gene>
    <name evidence="3" type="ORF">GCM10009710_00660</name>
</gene>
<feature type="transmembrane region" description="Helical" evidence="1">
    <location>
        <begin position="182"/>
        <end position="200"/>
    </location>
</feature>
<dbReference type="PROSITE" id="PS50146">
    <property type="entry name" value="DAGK"/>
    <property type="match status" value="1"/>
</dbReference>
<dbReference type="Proteomes" id="UP001501057">
    <property type="component" value="Unassembled WGS sequence"/>
</dbReference>
<feature type="transmembrane region" description="Helical" evidence="1">
    <location>
        <begin position="58"/>
        <end position="77"/>
    </location>
</feature>
<dbReference type="SMART" id="SM00046">
    <property type="entry name" value="DAGKc"/>
    <property type="match status" value="1"/>
</dbReference>
<dbReference type="SUPFAM" id="SSF48317">
    <property type="entry name" value="Acid phosphatase/Vanadium-dependent haloperoxidase"/>
    <property type="match status" value="1"/>
</dbReference>
<feature type="transmembrane region" description="Helical" evidence="1">
    <location>
        <begin position="84"/>
        <end position="105"/>
    </location>
</feature>
<dbReference type="SMART" id="SM00014">
    <property type="entry name" value="acidPPc"/>
    <property type="match status" value="1"/>
</dbReference>
<keyword evidence="1" id="KW-1133">Transmembrane helix</keyword>
<protein>
    <recommendedName>
        <fullName evidence="2">DAGKc domain-containing protein</fullName>
    </recommendedName>
</protein>
<feature type="transmembrane region" description="Helical" evidence="1">
    <location>
        <begin position="157"/>
        <end position="176"/>
    </location>
</feature>
<organism evidence="3 4">
    <name type="scientific">Aeromicrobium alkaliterrae</name>
    <dbReference type="NCBI Taxonomy" id="302168"/>
    <lineage>
        <taxon>Bacteria</taxon>
        <taxon>Bacillati</taxon>
        <taxon>Actinomycetota</taxon>
        <taxon>Actinomycetes</taxon>
        <taxon>Propionibacteriales</taxon>
        <taxon>Nocardioidaceae</taxon>
        <taxon>Aeromicrobium</taxon>
    </lineage>
</organism>
<accession>A0ABP4VGC5</accession>
<sequence length="522" mass="55314">MLSVVLGCLALLLVLLTVEVVSGWDPFGNFDRSLSDDAVAAASDHTWLLRACEALAEAFATIPVVAVVLAVVAWAIWRREWRIATWLATSGLVVLLGNPAIKAIVERPRPRWNGTLHEIGGWSFPSGHAAGAGLLLVIAVLLTIITTGRGFKRRLLITVWSVLAVAVAASRVFLGVHYPTDVVAGLAFGAGATLALWLLIATDATRLPSELAMLTGTGARQAAVVLNPSKVGDIEEFKARVRVAATAHGWSEPLWFETTVEDPGYGQSLSALAAGVDLIIAAGGDGTVRAVCEEAARTGVAIGVIPHGTGNLLARNLGIPLNWRDALDVAFGGQDKAIDLARYRTDSGVDTSFLVMAGLGMDAMIMTGVDDDLKKRVGYLAYFVSGVKALRFPGMKVTITVDDAEPVKMRARTVVIGNVGFLQAGIPLLPEALIDDGELDVVVLAPRRFLGWLGIAWKVITRRKRNTARFARFTGRTVHVVAGSSTPMQLDGDPVGEGTEITAEIRPGVVLVRVPVVPIATA</sequence>
<keyword evidence="1" id="KW-0472">Membrane</keyword>
<evidence type="ECO:0000313" key="4">
    <source>
        <dbReference type="Proteomes" id="UP001501057"/>
    </source>
</evidence>
<dbReference type="CDD" id="cd03392">
    <property type="entry name" value="PAP2_like_2"/>
    <property type="match status" value="1"/>
</dbReference>
<dbReference type="Pfam" id="PF19279">
    <property type="entry name" value="YegS_C"/>
    <property type="match status" value="1"/>
</dbReference>
<dbReference type="InterPro" id="IPR045540">
    <property type="entry name" value="YegS/DAGK_C"/>
</dbReference>
<keyword evidence="4" id="KW-1185">Reference proteome</keyword>
<feature type="transmembrane region" description="Helical" evidence="1">
    <location>
        <begin position="125"/>
        <end position="145"/>
    </location>
</feature>
<dbReference type="Pfam" id="PF01569">
    <property type="entry name" value="PAP2"/>
    <property type="match status" value="1"/>
</dbReference>
<dbReference type="EMBL" id="BAAAME010000001">
    <property type="protein sequence ID" value="GAA1723772.1"/>
    <property type="molecule type" value="Genomic_DNA"/>
</dbReference>
<dbReference type="Gene3D" id="2.60.200.40">
    <property type="match status" value="1"/>
</dbReference>
<comment type="caution">
    <text evidence="3">The sequence shown here is derived from an EMBL/GenBank/DDBJ whole genome shotgun (WGS) entry which is preliminary data.</text>
</comment>
<evidence type="ECO:0000313" key="3">
    <source>
        <dbReference type="EMBL" id="GAA1723772.1"/>
    </source>
</evidence>
<evidence type="ECO:0000256" key="1">
    <source>
        <dbReference type="SAM" id="Phobius"/>
    </source>
</evidence>
<dbReference type="SUPFAM" id="SSF111331">
    <property type="entry name" value="NAD kinase/diacylglycerol kinase-like"/>
    <property type="match status" value="1"/>
</dbReference>
<dbReference type="PANTHER" id="PTHR14969:SF13">
    <property type="entry name" value="AT30094P"/>
    <property type="match status" value="1"/>
</dbReference>
<dbReference type="InterPro" id="IPR017438">
    <property type="entry name" value="ATP-NAD_kinase_N"/>
</dbReference>
<dbReference type="PANTHER" id="PTHR14969">
    <property type="entry name" value="SPHINGOSINE-1-PHOSPHATE PHOSPHOHYDROLASE"/>
    <property type="match status" value="1"/>
</dbReference>
<dbReference type="InterPro" id="IPR000326">
    <property type="entry name" value="PAP2/HPO"/>
</dbReference>
<dbReference type="Pfam" id="PF00781">
    <property type="entry name" value="DAGK_cat"/>
    <property type="match status" value="1"/>
</dbReference>
<name>A0ABP4VGC5_9ACTN</name>
<dbReference type="Gene3D" id="1.20.144.10">
    <property type="entry name" value="Phosphatidic acid phosphatase type 2/haloperoxidase"/>
    <property type="match status" value="2"/>
</dbReference>
<keyword evidence="1" id="KW-0812">Transmembrane</keyword>
<dbReference type="InterPro" id="IPR036938">
    <property type="entry name" value="PAP2/HPO_sf"/>
</dbReference>
<feature type="domain" description="DAGKc" evidence="2">
    <location>
        <begin position="217"/>
        <end position="347"/>
    </location>
</feature>
<evidence type="ECO:0000259" key="2">
    <source>
        <dbReference type="PROSITE" id="PS50146"/>
    </source>
</evidence>
<proteinExistence type="predicted"/>
<dbReference type="InterPro" id="IPR016064">
    <property type="entry name" value="NAD/diacylglycerol_kinase_sf"/>
</dbReference>